<dbReference type="RefSeq" id="WP_113937612.1">
    <property type="nucleotide sequence ID" value="NZ_JBNNVF010000003.1"/>
</dbReference>
<protein>
    <recommendedName>
        <fullName evidence="4">Group-specific protein</fullName>
    </recommendedName>
</protein>
<organism evidence="2 3">
    <name type="scientific">Bacillus mycoides</name>
    <dbReference type="NCBI Taxonomy" id="1405"/>
    <lineage>
        <taxon>Bacteria</taxon>
        <taxon>Bacillati</taxon>
        <taxon>Bacillota</taxon>
        <taxon>Bacilli</taxon>
        <taxon>Bacillales</taxon>
        <taxon>Bacillaceae</taxon>
        <taxon>Bacillus</taxon>
        <taxon>Bacillus cereus group</taxon>
    </lineage>
</organism>
<evidence type="ECO:0008006" key="4">
    <source>
        <dbReference type="Google" id="ProtNLM"/>
    </source>
</evidence>
<accession>A0A3D9TXG6</accession>
<feature type="chain" id="PRO_5017618676" description="Group-specific protein" evidence="1">
    <location>
        <begin position="29"/>
        <end position="122"/>
    </location>
</feature>
<gene>
    <name evidence="2" type="ORF">DET55_13912</name>
</gene>
<name>A0A3D9TXG6_BACMY</name>
<feature type="signal peptide" evidence="1">
    <location>
        <begin position="1"/>
        <end position="28"/>
    </location>
</feature>
<reference evidence="2 3" key="1">
    <citation type="submission" date="2018-08" db="EMBL/GenBank/DDBJ databases">
        <title>Freshwater and sediment microbial communities from various areas in North America, analyzing microbe dynamics in response to fracking.</title>
        <authorList>
            <person name="Lamendella R."/>
        </authorList>
    </citation>
    <scope>NUCLEOTIDE SEQUENCE [LARGE SCALE GENOMIC DNA]</scope>
    <source>
        <strain evidence="2 3">DB-1</strain>
    </source>
</reference>
<dbReference type="AlphaFoldDB" id="A0A3D9TXG6"/>
<comment type="caution">
    <text evidence="2">The sequence shown here is derived from an EMBL/GenBank/DDBJ whole genome shotgun (WGS) entry which is preliminary data.</text>
</comment>
<evidence type="ECO:0000256" key="1">
    <source>
        <dbReference type="SAM" id="SignalP"/>
    </source>
</evidence>
<proteinExistence type="predicted"/>
<sequence>MKSLIKKTLATLGITACAVGTVSSVSFASISWDSSAAWVGSGAKASASAYTAKTNEPHYYKMTVSARFNDGSSGFRQLPNASSSDRVSVNFTSNGPVSSGNSSHEWVMVGDSAYTSKVMTIK</sequence>
<keyword evidence="1" id="KW-0732">Signal</keyword>
<evidence type="ECO:0000313" key="3">
    <source>
        <dbReference type="Proteomes" id="UP000256530"/>
    </source>
</evidence>
<dbReference type="Proteomes" id="UP000256530">
    <property type="component" value="Unassembled WGS sequence"/>
</dbReference>
<dbReference type="EMBL" id="QTTY01000039">
    <property type="protein sequence ID" value="REF18444.1"/>
    <property type="molecule type" value="Genomic_DNA"/>
</dbReference>
<evidence type="ECO:0000313" key="2">
    <source>
        <dbReference type="EMBL" id="REF18444.1"/>
    </source>
</evidence>